<protein>
    <submittedName>
        <fullName evidence="1">Uncharacterized protein</fullName>
    </submittedName>
</protein>
<accession>A0A0C9VEH0</accession>
<proteinExistence type="predicted"/>
<dbReference type="Proteomes" id="UP000053820">
    <property type="component" value="Unassembled WGS sequence"/>
</dbReference>
<keyword evidence="2" id="KW-1185">Reference proteome</keyword>
<evidence type="ECO:0000313" key="1">
    <source>
        <dbReference type="EMBL" id="KIJ63959.1"/>
    </source>
</evidence>
<dbReference type="AlphaFoldDB" id="A0A0C9VEH0"/>
<name>A0A0C9VEH0_9AGAM</name>
<sequence length="80" mass="9161">MKQRLIARLTSRVAFLWVQSLTHRPKVVFASKAAYSRAKSPIHDSGKSRIMHLQTSHPHFKQFIHDTINALATQPTCPRL</sequence>
<organism evidence="1 2">
    <name type="scientific">Hydnomerulius pinastri MD-312</name>
    <dbReference type="NCBI Taxonomy" id="994086"/>
    <lineage>
        <taxon>Eukaryota</taxon>
        <taxon>Fungi</taxon>
        <taxon>Dikarya</taxon>
        <taxon>Basidiomycota</taxon>
        <taxon>Agaricomycotina</taxon>
        <taxon>Agaricomycetes</taxon>
        <taxon>Agaricomycetidae</taxon>
        <taxon>Boletales</taxon>
        <taxon>Boletales incertae sedis</taxon>
        <taxon>Leucogyrophana</taxon>
    </lineage>
</organism>
<dbReference type="EMBL" id="KN839848">
    <property type="protein sequence ID" value="KIJ63959.1"/>
    <property type="molecule type" value="Genomic_DNA"/>
</dbReference>
<evidence type="ECO:0000313" key="2">
    <source>
        <dbReference type="Proteomes" id="UP000053820"/>
    </source>
</evidence>
<dbReference type="HOGENOM" id="CLU_2590068_0_0_1"/>
<gene>
    <name evidence="1" type="ORF">HYDPIDRAFT_112448</name>
</gene>
<reference evidence="1 2" key="1">
    <citation type="submission" date="2014-04" db="EMBL/GenBank/DDBJ databases">
        <title>Evolutionary Origins and Diversification of the Mycorrhizal Mutualists.</title>
        <authorList>
            <consortium name="DOE Joint Genome Institute"/>
            <consortium name="Mycorrhizal Genomics Consortium"/>
            <person name="Kohler A."/>
            <person name="Kuo A."/>
            <person name="Nagy L.G."/>
            <person name="Floudas D."/>
            <person name="Copeland A."/>
            <person name="Barry K.W."/>
            <person name="Cichocki N."/>
            <person name="Veneault-Fourrey C."/>
            <person name="LaButti K."/>
            <person name="Lindquist E.A."/>
            <person name="Lipzen A."/>
            <person name="Lundell T."/>
            <person name="Morin E."/>
            <person name="Murat C."/>
            <person name="Riley R."/>
            <person name="Ohm R."/>
            <person name="Sun H."/>
            <person name="Tunlid A."/>
            <person name="Henrissat B."/>
            <person name="Grigoriev I.V."/>
            <person name="Hibbett D.S."/>
            <person name="Martin F."/>
        </authorList>
    </citation>
    <scope>NUCLEOTIDE SEQUENCE [LARGE SCALE GENOMIC DNA]</scope>
    <source>
        <strain evidence="1 2">MD-312</strain>
    </source>
</reference>